<dbReference type="RefSeq" id="WP_147221187.1">
    <property type="nucleotide sequence ID" value="NZ_CAJGYY010000001.1"/>
</dbReference>
<dbReference type="AlphaFoldDB" id="A0A5C7A202"/>
<gene>
    <name evidence="2" type="ORF">ES754_00845</name>
</gene>
<protein>
    <submittedName>
        <fullName evidence="2">Uncharacterized protein</fullName>
    </submittedName>
</protein>
<feature type="chain" id="PRO_5022764063" evidence="1">
    <location>
        <begin position="24"/>
        <end position="155"/>
    </location>
</feature>
<name>A0A5C7A202_9GAMM</name>
<proteinExistence type="predicted"/>
<sequence length="155" mass="17064">MSNRPILLTAVLALISVSGCTHQMLEKLPIVQAVEPVAVVVKQPLQIATWSPTKYNGRFTAMGFGYLTVVNNCLAMARDSKEVTTKDNTYLLVLADTSFSWNADKEILTFEGKPYKVGDELYLGGTVFTYPNANITDQIKVNWIECGLDKGWLGG</sequence>
<dbReference type="Proteomes" id="UP000321903">
    <property type="component" value="Unassembled WGS sequence"/>
</dbReference>
<comment type="caution">
    <text evidence="2">The sequence shown here is derived from an EMBL/GenBank/DDBJ whole genome shotgun (WGS) entry which is preliminary data.</text>
</comment>
<keyword evidence="1" id="KW-0732">Signal</keyword>
<accession>A0A5C7A202</accession>
<evidence type="ECO:0000256" key="1">
    <source>
        <dbReference type="SAM" id="SignalP"/>
    </source>
</evidence>
<dbReference type="PROSITE" id="PS51257">
    <property type="entry name" value="PROKAR_LIPOPROTEIN"/>
    <property type="match status" value="1"/>
</dbReference>
<feature type="signal peptide" evidence="1">
    <location>
        <begin position="1"/>
        <end position="23"/>
    </location>
</feature>
<evidence type="ECO:0000313" key="2">
    <source>
        <dbReference type="EMBL" id="TXD97567.1"/>
    </source>
</evidence>
<dbReference type="OrthoDB" id="6658407at2"/>
<evidence type="ECO:0000313" key="3">
    <source>
        <dbReference type="Proteomes" id="UP000321903"/>
    </source>
</evidence>
<keyword evidence="3" id="KW-1185">Reference proteome</keyword>
<dbReference type="EMBL" id="VORZ01000001">
    <property type="protein sequence ID" value="TXD97567.1"/>
    <property type="molecule type" value="Genomic_DNA"/>
</dbReference>
<reference evidence="2 3" key="1">
    <citation type="submission" date="2019-08" db="EMBL/GenBank/DDBJ databases">
        <title>Genome sequence of Psychrobacter frigidicola ACAM304 (type strain).</title>
        <authorList>
            <person name="Bowman J.P."/>
        </authorList>
    </citation>
    <scope>NUCLEOTIDE SEQUENCE [LARGE SCALE GENOMIC DNA]</scope>
    <source>
        <strain evidence="2 3">ACAM 304</strain>
    </source>
</reference>
<organism evidence="2 3">
    <name type="scientific">Psychrobacter frigidicola</name>
    <dbReference type="NCBI Taxonomy" id="45611"/>
    <lineage>
        <taxon>Bacteria</taxon>
        <taxon>Pseudomonadati</taxon>
        <taxon>Pseudomonadota</taxon>
        <taxon>Gammaproteobacteria</taxon>
        <taxon>Moraxellales</taxon>
        <taxon>Moraxellaceae</taxon>
        <taxon>Psychrobacter</taxon>
    </lineage>
</organism>